<dbReference type="GO" id="GO:0005634">
    <property type="term" value="C:nucleus"/>
    <property type="evidence" value="ECO:0007669"/>
    <property type="project" value="UniProtKB-SubCell"/>
</dbReference>
<dbReference type="SUPFAM" id="SSF46689">
    <property type="entry name" value="Homeodomain-like"/>
    <property type="match status" value="1"/>
</dbReference>
<dbReference type="InterPro" id="IPR001356">
    <property type="entry name" value="HD"/>
</dbReference>
<dbReference type="InterPro" id="IPR050394">
    <property type="entry name" value="Homeobox_NK-like"/>
</dbReference>
<evidence type="ECO:0000313" key="10">
    <source>
        <dbReference type="Proteomes" id="UP000321570"/>
    </source>
</evidence>
<accession>A0A564Z3J3</accession>
<keyword evidence="5 6" id="KW-0539">Nucleus</keyword>
<name>A0A564Z3J3_HYMDI</name>
<dbReference type="Gene3D" id="1.10.10.60">
    <property type="entry name" value="Homeodomain-like"/>
    <property type="match status" value="1"/>
</dbReference>
<keyword evidence="3 6" id="KW-0238">DNA-binding</keyword>
<dbReference type="AlphaFoldDB" id="A0A564Z3J3"/>
<feature type="domain" description="Homeobox" evidence="8">
    <location>
        <begin position="102"/>
        <end position="162"/>
    </location>
</feature>
<dbReference type="PANTHER" id="PTHR24340:SF41">
    <property type="entry name" value="MUSCLE-SPECIFIC HOMEOBOX PROTEIN TINMAN-RELATED"/>
    <property type="match status" value="1"/>
</dbReference>
<dbReference type="InterPro" id="IPR000047">
    <property type="entry name" value="HTH_motif"/>
</dbReference>
<evidence type="ECO:0000313" key="9">
    <source>
        <dbReference type="EMBL" id="VUZ54012.1"/>
    </source>
</evidence>
<evidence type="ECO:0000256" key="5">
    <source>
        <dbReference type="ARBA" id="ARBA00023242"/>
    </source>
</evidence>
<reference evidence="9 10" key="1">
    <citation type="submission" date="2019-07" db="EMBL/GenBank/DDBJ databases">
        <authorList>
            <person name="Jastrzebski P J."/>
            <person name="Paukszto L."/>
            <person name="Jastrzebski P J."/>
        </authorList>
    </citation>
    <scope>NUCLEOTIDE SEQUENCE [LARGE SCALE GENOMIC DNA]</scope>
    <source>
        <strain evidence="9 10">WMS-il1</strain>
    </source>
</reference>
<dbReference type="PROSITE" id="PS00027">
    <property type="entry name" value="HOMEOBOX_1"/>
    <property type="match status" value="1"/>
</dbReference>
<evidence type="ECO:0000259" key="8">
    <source>
        <dbReference type="PROSITE" id="PS50071"/>
    </source>
</evidence>
<organism evidence="9 10">
    <name type="scientific">Hymenolepis diminuta</name>
    <name type="common">Rat tapeworm</name>
    <dbReference type="NCBI Taxonomy" id="6216"/>
    <lineage>
        <taxon>Eukaryota</taxon>
        <taxon>Metazoa</taxon>
        <taxon>Spiralia</taxon>
        <taxon>Lophotrochozoa</taxon>
        <taxon>Platyhelminthes</taxon>
        <taxon>Cestoda</taxon>
        <taxon>Eucestoda</taxon>
        <taxon>Cyclophyllidea</taxon>
        <taxon>Hymenolepididae</taxon>
        <taxon>Hymenolepis</taxon>
    </lineage>
</organism>
<dbReference type="PANTHER" id="PTHR24340">
    <property type="entry name" value="HOMEOBOX PROTEIN NKX"/>
    <property type="match status" value="1"/>
</dbReference>
<dbReference type="InterPro" id="IPR017970">
    <property type="entry name" value="Homeobox_CS"/>
</dbReference>
<protein>
    <recommendedName>
        <fullName evidence="8">Homeobox domain-containing protein</fullName>
    </recommendedName>
</protein>
<dbReference type="GO" id="GO:0000981">
    <property type="term" value="F:DNA-binding transcription factor activity, RNA polymerase II-specific"/>
    <property type="evidence" value="ECO:0007669"/>
    <property type="project" value="InterPro"/>
</dbReference>
<keyword evidence="4 6" id="KW-0371">Homeobox</keyword>
<dbReference type="CDD" id="cd00086">
    <property type="entry name" value="homeodomain"/>
    <property type="match status" value="1"/>
</dbReference>
<dbReference type="Pfam" id="PF00046">
    <property type="entry name" value="Homeodomain"/>
    <property type="match status" value="1"/>
</dbReference>
<evidence type="ECO:0000256" key="6">
    <source>
        <dbReference type="PROSITE-ProRule" id="PRU00108"/>
    </source>
</evidence>
<evidence type="ECO:0000256" key="3">
    <source>
        <dbReference type="ARBA" id="ARBA00023125"/>
    </source>
</evidence>
<dbReference type="GO" id="GO:0030154">
    <property type="term" value="P:cell differentiation"/>
    <property type="evidence" value="ECO:0007669"/>
    <property type="project" value="TreeGrafter"/>
</dbReference>
<evidence type="ECO:0000256" key="2">
    <source>
        <dbReference type="ARBA" id="ARBA00022473"/>
    </source>
</evidence>
<evidence type="ECO:0000256" key="7">
    <source>
        <dbReference type="RuleBase" id="RU000682"/>
    </source>
</evidence>
<dbReference type="EMBL" id="CABIJS010000588">
    <property type="protein sequence ID" value="VUZ54012.1"/>
    <property type="molecule type" value="Genomic_DNA"/>
</dbReference>
<dbReference type="GO" id="GO:0000978">
    <property type="term" value="F:RNA polymerase II cis-regulatory region sequence-specific DNA binding"/>
    <property type="evidence" value="ECO:0007669"/>
    <property type="project" value="TreeGrafter"/>
</dbReference>
<dbReference type="PRINTS" id="PR00031">
    <property type="entry name" value="HTHREPRESSR"/>
</dbReference>
<keyword evidence="2" id="KW-0217">Developmental protein</keyword>
<dbReference type="Proteomes" id="UP000321570">
    <property type="component" value="Unassembled WGS sequence"/>
</dbReference>
<proteinExistence type="predicted"/>
<keyword evidence="10" id="KW-1185">Reference proteome</keyword>
<evidence type="ECO:0000256" key="4">
    <source>
        <dbReference type="ARBA" id="ARBA00023155"/>
    </source>
</evidence>
<dbReference type="InterPro" id="IPR009057">
    <property type="entry name" value="Homeodomain-like_sf"/>
</dbReference>
<dbReference type="SMART" id="SM00389">
    <property type="entry name" value="HOX"/>
    <property type="match status" value="1"/>
</dbReference>
<sequence length="238" mass="28233">MSSLFNIDRILNDDLSCLSADKGSQDPRDLLNKEMDLHDNKQYFTLSETDFHIDQFSLLTAQQFQKQYSQLMQSQNPTMPNTDELDHSAAQEKKEIFKTAMNGYPKRRVLFTKFQIRELERRFREQHYLSAEERETLAQRIGLTPNQVKIWFQNHRYKTKKVGYSPETNRFSLPEFPTTLDCNQLEKSSEHLNNMLESTPLSLDQNDQLWQRLPQVYSLFDSLRDNFTEFKLISDMDL</sequence>
<dbReference type="PROSITE" id="PS50071">
    <property type="entry name" value="HOMEOBOX_2"/>
    <property type="match status" value="1"/>
</dbReference>
<comment type="subcellular location">
    <subcellularLocation>
        <location evidence="1 6 7">Nucleus</location>
    </subcellularLocation>
</comment>
<evidence type="ECO:0000256" key="1">
    <source>
        <dbReference type="ARBA" id="ARBA00004123"/>
    </source>
</evidence>
<feature type="DNA-binding region" description="Homeobox" evidence="6">
    <location>
        <begin position="104"/>
        <end position="163"/>
    </location>
</feature>
<gene>
    <name evidence="9" type="ORF">WMSIL1_LOCUS12145</name>
</gene>